<evidence type="ECO:0000313" key="7">
    <source>
        <dbReference type="Proteomes" id="UP000799536"/>
    </source>
</evidence>
<sequence length="728" mass="80780">MPRNKAKKSGKPPPRHQSSAQYSSHYSSNTQAANRHAFSLKDEARFTGGHESNAFSRGSRLRDRGVDFVSAGYLEGTLKDLSQPPPEELLQSQANDLSQSPPDAESPTASAAMADMTIRSPSPTASNSSEEEVVFKGRVIASRPVHVQTQTPATSTALNITPAKPTVRKDVQENFGPNAGGSAPTFVSDTVSEEKSVLPEVFAKRQNGKIPWDVGVTSWASCSKPGNGWPPVSQRGQDMDPSEDPVIRDYMENIRDSVSDGDAATAAPSFAYRDIDLNCANDWVSESSEEIHSQLVEEPDSELSESEDDLDDRATSSDILEEIQCVIGRRDRQSGTQYLIVYENYTRDDARWLPQTSLSTPRDRQLINEYESNKHLRRTFQASNHGADEEAEVSEDDESEDSTDAFMDEDERLARLLAKQEELGLGGDDIVLFEDDEFDYSVNKHGFSKSRSSRNSRKNVHSRGKSSFPSATVMADILEADPYNGFDVMDFERPSLRPTKKGRRGHGPPELSDDELHEHLQSVWEADRSKKRLKKAEREELRKLGLLGRKGKKTPDLSVKYREGYTMVQVVEEIREFMISDSPTCSLPPMDAQKRAAVHQFVSKLGLGSKSRGDGQARFTVLSKTTRTLPYDDDEFDKLAQHKRFRFRFQAAPREGKKTRGPKVRASVGYKDGEAVGAHAPELGPENRGRAMLEKMGWTKGTALGALDNKGILEPIVHTVKTTKAGLQ</sequence>
<proteinExistence type="predicted"/>
<feature type="compositionally biased region" description="Polar residues" evidence="2">
    <location>
        <begin position="119"/>
        <end position="128"/>
    </location>
</feature>
<dbReference type="PROSITE" id="PS50174">
    <property type="entry name" value="G_PATCH"/>
    <property type="match status" value="1"/>
</dbReference>
<dbReference type="GO" id="GO:0003676">
    <property type="term" value="F:nucleic acid binding"/>
    <property type="evidence" value="ECO:0007669"/>
    <property type="project" value="UniProtKB-UniRule"/>
</dbReference>
<evidence type="ECO:0000256" key="1">
    <source>
        <dbReference type="ARBA" id="ARBA00011353"/>
    </source>
</evidence>
<dbReference type="InterPro" id="IPR001374">
    <property type="entry name" value="R3H_dom"/>
</dbReference>
<feature type="region of interest" description="Disordered" evidence="2">
    <location>
        <begin position="289"/>
        <end position="317"/>
    </location>
</feature>
<dbReference type="InterPro" id="IPR051189">
    <property type="entry name" value="Splicing_assoc_domain"/>
</dbReference>
<evidence type="ECO:0000259" key="4">
    <source>
        <dbReference type="PROSITE" id="PS50174"/>
    </source>
</evidence>
<dbReference type="Proteomes" id="UP000799536">
    <property type="component" value="Unassembled WGS sequence"/>
</dbReference>
<feature type="compositionally biased region" description="Basic residues" evidence="2">
    <location>
        <begin position="1"/>
        <end position="14"/>
    </location>
</feature>
<dbReference type="EMBL" id="ML993957">
    <property type="protein sequence ID" value="KAF2201899.1"/>
    <property type="molecule type" value="Genomic_DNA"/>
</dbReference>
<dbReference type="SUPFAM" id="SSF82708">
    <property type="entry name" value="R3H domain"/>
    <property type="match status" value="1"/>
</dbReference>
<comment type="subunit">
    <text evidence="1">Component of the NuA4 histone acetyltransferase complex.</text>
</comment>
<feature type="region of interest" description="Disordered" evidence="2">
    <location>
        <begin position="378"/>
        <end position="403"/>
    </location>
</feature>
<dbReference type="PROSITE" id="PS51061">
    <property type="entry name" value="R3H"/>
    <property type="match status" value="1"/>
</dbReference>
<feature type="region of interest" description="Disordered" evidence="2">
    <location>
        <begin position="1"/>
        <end position="62"/>
    </location>
</feature>
<feature type="region of interest" description="Disordered" evidence="2">
    <location>
        <begin position="77"/>
        <end position="132"/>
    </location>
</feature>
<feature type="compositionally biased region" description="Basic residues" evidence="2">
    <location>
        <begin position="446"/>
        <end position="464"/>
    </location>
</feature>
<evidence type="ECO:0000259" key="5">
    <source>
        <dbReference type="PROSITE" id="PS51061"/>
    </source>
</evidence>
<feature type="compositionally biased region" description="Polar residues" evidence="2">
    <location>
        <begin position="90"/>
        <end position="101"/>
    </location>
</feature>
<feature type="domain" description="R3H" evidence="5">
    <location>
        <begin position="564"/>
        <end position="626"/>
    </location>
</feature>
<evidence type="ECO:0008006" key="8">
    <source>
        <dbReference type="Google" id="ProtNLM"/>
    </source>
</evidence>
<gene>
    <name evidence="6" type="ORF">GQ43DRAFT_455462</name>
</gene>
<dbReference type="Pfam" id="PF01585">
    <property type="entry name" value="G-patch"/>
    <property type="match status" value="1"/>
</dbReference>
<evidence type="ECO:0000259" key="3">
    <source>
        <dbReference type="PROSITE" id="PS50013"/>
    </source>
</evidence>
<dbReference type="SMART" id="SM00393">
    <property type="entry name" value="R3H"/>
    <property type="match status" value="1"/>
</dbReference>
<dbReference type="GO" id="GO:0006338">
    <property type="term" value="P:chromatin remodeling"/>
    <property type="evidence" value="ECO:0007669"/>
    <property type="project" value="UniProtKB-ARBA"/>
</dbReference>
<feature type="compositionally biased region" description="Acidic residues" evidence="2">
    <location>
        <begin position="389"/>
        <end position="403"/>
    </location>
</feature>
<comment type="caution">
    <text evidence="6">The sequence shown here is derived from an EMBL/GenBank/DDBJ whole genome shotgun (WGS) entry which is preliminary data.</text>
</comment>
<dbReference type="AlphaFoldDB" id="A0A9P4JPA3"/>
<feature type="domain" description="Chromo" evidence="3">
    <location>
        <begin position="321"/>
        <end position="382"/>
    </location>
</feature>
<evidence type="ECO:0000256" key="2">
    <source>
        <dbReference type="SAM" id="MobiDB-lite"/>
    </source>
</evidence>
<feature type="region of interest" description="Disordered" evidence="2">
    <location>
        <begin position="444"/>
        <end position="467"/>
    </location>
</feature>
<organism evidence="6 7">
    <name type="scientific">Delitschia confertaspora ATCC 74209</name>
    <dbReference type="NCBI Taxonomy" id="1513339"/>
    <lineage>
        <taxon>Eukaryota</taxon>
        <taxon>Fungi</taxon>
        <taxon>Dikarya</taxon>
        <taxon>Ascomycota</taxon>
        <taxon>Pezizomycotina</taxon>
        <taxon>Dothideomycetes</taxon>
        <taxon>Pleosporomycetidae</taxon>
        <taxon>Pleosporales</taxon>
        <taxon>Delitschiaceae</taxon>
        <taxon>Delitschia</taxon>
    </lineage>
</organism>
<dbReference type="PROSITE" id="PS50013">
    <property type="entry name" value="CHROMO_2"/>
    <property type="match status" value="1"/>
</dbReference>
<protein>
    <recommendedName>
        <fullName evidence="8">Protein SQS1</fullName>
    </recommendedName>
</protein>
<dbReference type="InterPro" id="IPR036867">
    <property type="entry name" value="R3H_dom_sf"/>
</dbReference>
<feature type="compositionally biased region" description="Acidic residues" evidence="2">
    <location>
        <begin position="297"/>
        <end position="311"/>
    </location>
</feature>
<dbReference type="InterPro" id="IPR000953">
    <property type="entry name" value="Chromo/chromo_shadow_dom"/>
</dbReference>
<dbReference type="InterPro" id="IPR016197">
    <property type="entry name" value="Chromo-like_dom_sf"/>
</dbReference>
<dbReference type="InterPro" id="IPR000467">
    <property type="entry name" value="G_patch_dom"/>
</dbReference>
<dbReference type="PANTHER" id="PTHR14195">
    <property type="entry name" value="G PATCH DOMAIN CONTAINING PROTEIN 2"/>
    <property type="match status" value="1"/>
</dbReference>
<name>A0A9P4JPA3_9PLEO</name>
<feature type="domain" description="G-patch" evidence="4">
    <location>
        <begin position="685"/>
        <end position="728"/>
    </location>
</feature>
<feature type="compositionally biased region" description="Low complexity" evidence="2">
    <location>
        <begin position="16"/>
        <end position="28"/>
    </location>
</feature>
<feature type="region of interest" description="Disordered" evidence="2">
    <location>
        <begin position="491"/>
        <end position="515"/>
    </location>
</feature>
<feature type="compositionally biased region" description="Polar residues" evidence="2">
    <location>
        <begin position="147"/>
        <end position="159"/>
    </location>
</feature>
<dbReference type="SUPFAM" id="SSF54160">
    <property type="entry name" value="Chromo domain-like"/>
    <property type="match status" value="1"/>
</dbReference>
<evidence type="ECO:0000313" key="6">
    <source>
        <dbReference type="EMBL" id="KAF2201899.1"/>
    </source>
</evidence>
<accession>A0A9P4JPA3</accession>
<dbReference type="Gene3D" id="2.40.50.40">
    <property type="match status" value="1"/>
</dbReference>
<dbReference type="Gene3D" id="3.30.1370.50">
    <property type="entry name" value="R3H-like domain"/>
    <property type="match status" value="1"/>
</dbReference>
<reference evidence="6" key="1">
    <citation type="journal article" date="2020" name="Stud. Mycol.">
        <title>101 Dothideomycetes genomes: a test case for predicting lifestyles and emergence of pathogens.</title>
        <authorList>
            <person name="Haridas S."/>
            <person name="Albert R."/>
            <person name="Binder M."/>
            <person name="Bloem J."/>
            <person name="Labutti K."/>
            <person name="Salamov A."/>
            <person name="Andreopoulos B."/>
            <person name="Baker S."/>
            <person name="Barry K."/>
            <person name="Bills G."/>
            <person name="Bluhm B."/>
            <person name="Cannon C."/>
            <person name="Castanera R."/>
            <person name="Culley D."/>
            <person name="Daum C."/>
            <person name="Ezra D."/>
            <person name="Gonzalez J."/>
            <person name="Henrissat B."/>
            <person name="Kuo A."/>
            <person name="Liang C."/>
            <person name="Lipzen A."/>
            <person name="Lutzoni F."/>
            <person name="Magnuson J."/>
            <person name="Mondo S."/>
            <person name="Nolan M."/>
            <person name="Ohm R."/>
            <person name="Pangilinan J."/>
            <person name="Park H.-J."/>
            <person name="Ramirez L."/>
            <person name="Alfaro M."/>
            <person name="Sun H."/>
            <person name="Tritt A."/>
            <person name="Yoshinaga Y."/>
            <person name="Zwiers L.-H."/>
            <person name="Turgeon B."/>
            <person name="Goodwin S."/>
            <person name="Spatafora J."/>
            <person name="Crous P."/>
            <person name="Grigoriev I."/>
        </authorList>
    </citation>
    <scope>NUCLEOTIDE SEQUENCE</scope>
    <source>
        <strain evidence="6">ATCC 74209</strain>
    </source>
</reference>
<dbReference type="CDD" id="cd00024">
    <property type="entry name" value="CD_CSD"/>
    <property type="match status" value="1"/>
</dbReference>
<dbReference type="Pfam" id="PF01424">
    <property type="entry name" value="R3H"/>
    <property type="match status" value="1"/>
</dbReference>
<feature type="region of interest" description="Disordered" evidence="2">
    <location>
        <begin position="145"/>
        <end position="165"/>
    </location>
</feature>
<dbReference type="OrthoDB" id="21470at2759"/>
<dbReference type="SMART" id="SM00443">
    <property type="entry name" value="G_patch"/>
    <property type="match status" value="1"/>
</dbReference>
<keyword evidence="7" id="KW-1185">Reference proteome</keyword>